<dbReference type="PROSITE" id="PS50231">
    <property type="entry name" value="RICIN_B_LECTIN"/>
    <property type="match status" value="1"/>
</dbReference>
<dbReference type="RefSeq" id="WP_108955448.1">
    <property type="nucleotide sequence ID" value="NZ_BEVZ01000005.1"/>
</dbReference>
<accession>A0ABV2YQN6</accession>
<organism evidence="8 9">
    <name type="scientific">Streptomyces fragilis</name>
    <dbReference type="NCBI Taxonomy" id="67301"/>
    <lineage>
        <taxon>Bacteria</taxon>
        <taxon>Bacillati</taxon>
        <taxon>Actinomycetota</taxon>
        <taxon>Actinomycetes</taxon>
        <taxon>Kitasatosporales</taxon>
        <taxon>Streptomycetaceae</taxon>
        <taxon>Streptomyces</taxon>
    </lineage>
</organism>
<evidence type="ECO:0000259" key="7">
    <source>
        <dbReference type="SMART" id="SM00148"/>
    </source>
</evidence>
<feature type="domain" description="Phosphatidylinositol-specific phospholipase C X" evidence="7">
    <location>
        <begin position="67"/>
        <end position="235"/>
    </location>
</feature>
<evidence type="ECO:0000313" key="9">
    <source>
        <dbReference type="Proteomes" id="UP001550850"/>
    </source>
</evidence>
<proteinExistence type="predicted"/>
<evidence type="ECO:0000256" key="4">
    <source>
        <dbReference type="ARBA" id="ARBA00030474"/>
    </source>
</evidence>
<dbReference type="SUPFAM" id="SSF51695">
    <property type="entry name" value="PLC-like phosphodiesterases"/>
    <property type="match status" value="1"/>
</dbReference>
<dbReference type="InterPro" id="IPR035992">
    <property type="entry name" value="Ricin_B-like_lectins"/>
</dbReference>
<dbReference type="PANTHER" id="PTHR13593:SF113">
    <property type="entry name" value="SI:DKEY-266F7.9"/>
    <property type="match status" value="1"/>
</dbReference>
<dbReference type="CDD" id="cd08586">
    <property type="entry name" value="PI-PLCc_BcPLC_like"/>
    <property type="match status" value="1"/>
</dbReference>
<dbReference type="PROSITE" id="PS50007">
    <property type="entry name" value="PIPLC_X_DOMAIN"/>
    <property type="match status" value="1"/>
</dbReference>
<dbReference type="Pfam" id="PF00388">
    <property type="entry name" value="PI-PLC-X"/>
    <property type="match status" value="1"/>
</dbReference>
<dbReference type="SMART" id="SM00148">
    <property type="entry name" value="PLCXc"/>
    <property type="match status" value="1"/>
</dbReference>
<sequence length="527" mass="56720">MSHPLLHRLRVASRRRLSPLAHLVAGCVAASSLMLASAPAQAAGSVNADAYNSLGSAPLRQDWMKSLDGATPLSRVSLPGTHDTLSIHGGYSTETQQDYGDSAATLTAQLDRGIRALDIRVRVTENQYFTVHHGVVHQNANFDDVLTKAKAFLAQHPGETIVMRLKAECPVGSSGGIGECTNDPSNVSAGVIATIFEQYTKKYDGLFHKASVTRNSLAPTPTLSQVRGRIVLGTFGVTEKDGSASYSYGTSGFHSHLADDWKPSDDDAKFEGVRRNVDAAIADKGNDWYVTYTSATSPLLSPSPAEWAGGYIDTTAGVTTYVAGQNIRLMNHLNNTVAPGRTGIVMMDFPGWALIQNIVDRNKGDIVKGSHQGLWLVNADKSYVNTKYGRCLVRGPEFDSSKTGGLVTQRACQSTPPVSHQWQAEQPTSFDHKGYFWIKASNGTCLTVPYNNGTPPSAGTQLFWWGCETRWFSGSQMWNIVPTKVEVAGSSRTAYAFVNQWTGLCMAVDPATATVAGGPVTQDVCPK</sequence>
<dbReference type="InterPro" id="IPR051057">
    <property type="entry name" value="PI-PLC_domain"/>
</dbReference>
<protein>
    <recommendedName>
        <fullName evidence="3">1-phosphatidylinositol phosphodiesterase</fullName>
        <ecNumber evidence="2">4.6.1.13</ecNumber>
    </recommendedName>
    <alternativeName>
        <fullName evidence="4">Phosphatidylinositol diacylglycerol-lyase</fullName>
    </alternativeName>
    <alternativeName>
        <fullName evidence="5">Phosphatidylinositol-specific phospholipase C</fullName>
    </alternativeName>
</protein>
<dbReference type="EC" id="4.6.1.13" evidence="2"/>
<comment type="caution">
    <text evidence="8">The sequence shown here is derived from an EMBL/GenBank/DDBJ whole genome shotgun (WGS) entry which is preliminary data.</text>
</comment>
<keyword evidence="6" id="KW-0732">Signal</keyword>
<comment type="catalytic activity">
    <reaction evidence="1">
        <text>a 1,2-diacyl-sn-glycero-3-phospho-(1D-myo-inositol) = 1D-myo-inositol 1,2-cyclic phosphate + a 1,2-diacyl-sn-glycerol</text>
        <dbReference type="Rhea" id="RHEA:17093"/>
        <dbReference type="ChEBI" id="CHEBI:17815"/>
        <dbReference type="ChEBI" id="CHEBI:57880"/>
        <dbReference type="ChEBI" id="CHEBI:58484"/>
        <dbReference type="EC" id="4.6.1.13"/>
    </reaction>
</comment>
<dbReference type="Proteomes" id="UP001550850">
    <property type="component" value="Unassembled WGS sequence"/>
</dbReference>
<keyword evidence="9" id="KW-1185">Reference proteome</keyword>
<gene>
    <name evidence="8" type="ORF">AB0E65_28205</name>
</gene>
<dbReference type="InterPro" id="IPR000909">
    <property type="entry name" value="PLipase_C_PInositol-sp_X_dom"/>
</dbReference>
<dbReference type="CDD" id="cd00161">
    <property type="entry name" value="beta-trefoil_Ricin-like"/>
    <property type="match status" value="1"/>
</dbReference>
<dbReference type="PANTHER" id="PTHR13593">
    <property type="match status" value="1"/>
</dbReference>
<dbReference type="SUPFAM" id="SSF50370">
    <property type="entry name" value="Ricin B-like lectins"/>
    <property type="match status" value="1"/>
</dbReference>
<dbReference type="EMBL" id="JBEZUR010000081">
    <property type="protein sequence ID" value="MEU3558058.1"/>
    <property type="molecule type" value="Genomic_DNA"/>
</dbReference>
<feature type="chain" id="PRO_5047104711" description="1-phosphatidylinositol phosphodiesterase" evidence="6">
    <location>
        <begin position="43"/>
        <end position="527"/>
    </location>
</feature>
<dbReference type="Gene3D" id="3.20.20.190">
    <property type="entry name" value="Phosphatidylinositol (PI) phosphodiesterase"/>
    <property type="match status" value="1"/>
</dbReference>
<dbReference type="InterPro" id="IPR017946">
    <property type="entry name" value="PLC-like_Pdiesterase_TIM-brl"/>
</dbReference>
<evidence type="ECO:0000256" key="2">
    <source>
        <dbReference type="ARBA" id="ARBA00012581"/>
    </source>
</evidence>
<name>A0ABV2YQN6_9ACTN</name>
<evidence type="ECO:0000313" key="8">
    <source>
        <dbReference type="EMBL" id="MEU3558058.1"/>
    </source>
</evidence>
<dbReference type="Gene3D" id="2.80.10.50">
    <property type="match status" value="1"/>
</dbReference>
<evidence type="ECO:0000256" key="1">
    <source>
        <dbReference type="ARBA" id="ARBA00001316"/>
    </source>
</evidence>
<feature type="signal peptide" evidence="6">
    <location>
        <begin position="1"/>
        <end position="42"/>
    </location>
</feature>
<reference evidence="8 9" key="1">
    <citation type="submission" date="2024-06" db="EMBL/GenBank/DDBJ databases">
        <title>The Natural Products Discovery Center: Release of the First 8490 Sequenced Strains for Exploring Actinobacteria Biosynthetic Diversity.</title>
        <authorList>
            <person name="Kalkreuter E."/>
            <person name="Kautsar S.A."/>
            <person name="Yang D."/>
            <person name="Bader C.D."/>
            <person name="Teijaro C.N."/>
            <person name="Fluegel L."/>
            <person name="Davis C.M."/>
            <person name="Simpson J.R."/>
            <person name="Lauterbach L."/>
            <person name="Steele A.D."/>
            <person name="Gui C."/>
            <person name="Meng S."/>
            <person name="Li G."/>
            <person name="Viehrig K."/>
            <person name="Ye F."/>
            <person name="Su P."/>
            <person name="Kiefer A.F."/>
            <person name="Nichols A."/>
            <person name="Cepeda A.J."/>
            <person name="Yan W."/>
            <person name="Fan B."/>
            <person name="Jiang Y."/>
            <person name="Adhikari A."/>
            <person name="Zheng C.-J."/>
            <person name="Schuster L."/>
            <person name="Cowan T.M."/>
            <person name="Smanski M.J."/>
            <person name="Chevrette M.G."/>
            <person name="De Carvalho L.P.S."/>
            <person name="Shen B."/>
        </authorList>
    </citation>
    <scope>NUCLEOTIDE SEQUENCE [LARGE SCALE GENOMIC DNA]</scope>
    <source>
        <strain evidence="8 9">NPDC038104</strain>
    </source>
</reference>
<evidence type="ECO:0000256" key="5">
    <source>
        <dbReference type="ARBA" id="ARBA00030782"/>
    </source>
</evidence>
<evidence type="ECO:0000256" key="3">
    <source>
        <dbReference type="ARBA" id="ARBA00019758"/>
    </source>
</evidence>
<evidence type="ECO:0000256" key="6">
    <source>
        <dbReference type="SAM" id="SignalP"/>
    </source>
</evidence>